<dbReference type="InterPro" id="IPR036291">
    <property type="entry name" value="NAD(P)-bd_dom_sf"/>
</dbReference>
<dbReference type="RefSeq" id="WP_124842884.1">
    <property type="nucleotide sequence ID" value="NZ_RQZG01000002.1"/>
</dbReference>
<dbReference type="Pfam" id="PF02056">
    <property type="entry name" value="Glyco_hydro_4"/>
    <property type="match status" value="1"/>
</dbReference>
<dbReference type="GO" id="GO:0005975">
    <property type="term" value="P:carbohydrate metabolic process"/>
    <property type="evidence" value="ECO:0007669"/>
    <property type="project" value="InterPro"/>
</dbReference>
<dbReference type="InterPro" id="IPR022616">
    <property type="entry name" value="Glyco_hydro_4_C"/>
</dbReference>
<dbReference type="GO" id="GO:0004553">
    <property type="term" value="F:hydrolase activity, hydrolyzing O-glycosyl compounds"/>
    <property type="evidence" value="ECO:0007669"/>
    <property type="project" value="InterPro"/>
</dbReference>
<evidence type="ECO:0000313" key="14">
    <source>
        <dbReference type="Proteomes" id="UP000280819"/>
    </source>
</evidence>
<gene>
    <name evidence="13" type="ORF">EII34_03285</name>
</gene>
<evidence type="ECO:0000256" key="5">
    <source>
        <dbReference type="ARBA" id="ARBA00023211"/>
    </source>
</evidence>
<dbReference type="OrthoDB" id="9767022at2"/>
<dbReference type="PROSITE" id="PS01324">
    <property type="entry name" value="GLYCOSYL_HYDROL_F4"/>
    <property type="match status" value="1"/>
</dbReference>
<sequence length="461" mass="50091">MRLTLLGGGGFRVPLLFRTLLADRSDRRVTELRLWDTDPTRVHTVNRILHAMAEGRPTAPDVIVANSLEEAVRGSDFVFSAIRVGGTSGRAAEEEIAHCCGVLGQETTGFGGLDYALRGIPTALEIARTVATVAPRAHLINFTNPAGIITEVSSRVLGDRVIGICDSPIGLARRVLGTLEGAGLAPVGSARDVIAGDDRLRMDYVGLNHLGWLQHLEVEGVDVLPRLLERPDLLESFEEGRLFGAAWLQWLGSIPNEYLHYYYFARETRLADEQLEATRGIFLARQQAEFYRQAADLDGPAAFALWEATRLRREETYMASNRLAAGGLTRDEEDLASGGYDRVALAVMKALAFDEATDLIVNFRNGSRLPMLPADTVIEAPCRIDASGVTPLPVSPLPDHAIGLVQSVKFAERTIIQASLNGSRDDAVAALALHPLIDGVGVARRLLDEATARFPELSELS</sequence>
<dbReference type="Pfam" id="PF11975">
    <property type="entry name" value="Glyco_hydro_4C"/>
    <property type="match status" value="1"/>
</dbReference>
<comment type="similarity">
    <text evidence="1 11">Belongs to the glycosyl hydrolase 4 family.</text>
</comment>
<dbReference type="PRINTS" id="PR00732">
    <property type="entry name" value="GLHYDRLASE4"/>
</dbReference>
<evidence type="ECO:0000256" key="9">
    <source>
        <dbReference type="PIRSR" id="PIRSR601088-3"/>
    </source>
</evidence>
<feature type="binding site" evidence="8">
    <location>
        <position position="90"/>
    </location>
    <ligand>
        <name>substrate</name>
    </ligand>
</feature>
<reference evidence="13 14" key="1">
    <citation type="submission" date="2018-11" db="EMBL/GenBank/DDBJ databases">
        <title>Genomes From Bacteria Associated with the Canine Oral Cavity: a Test Case for Automated Genome-Based Taxonomic Assignment.</title>
        <authorList>
            <person name="Coil D.A."/>
            <person name="Jospin G."/>
            <person name="Darling A.E."/>
            <person name="Wallis C."/>
            <person name="Davis I.J."/>
            <person name="Harris S."/>
            <person name="Eisen J.A."/>
            <person name="Holcombe L.J."/>
            <person name="O'Flynn C."/>
        </authorList>
    </citation>
    <scope>NUCLEOTIDE SEQUENCE [LARGE SCALE GENOMIC DNA]</scope>
    <source>
        <strain evidence="13 14">OH887_COT-365</strain>
    </source>
</reference>
<keyword evidence="9" id="KW-0170">Cobalt</keyword>
<feature type="binding site" evidence="9">
    <location>
        <position position="209"/>
    </location>
    <ligand>
        <name>Mn(2+)</name>
        <dbReference type="ChEBI" id="CHEBI:29035"/>
    </ligand>
</feature>
<dbReference type="SUPFAM" id="SSF51735">
    <property type="entry name" value="NAD(P)-binding Rossmann-fold domains"/>
    <property type="match status" value="1"/>
</dbReference>
<comment type="cofactor">
    <cofactor evidence="11">
        <name>NAD(+)</name>
        <dbReference type="ChEBI" id="CHEBI:57540"/>
    </cofactor>
    <text evidence="11">Binds 1 NAD(+) per subunit.</text>
</comment>
<evidence type="ECO:0000256" key="7">
    <source>
        <dbReference type="PIRSR" id="PIRSR601088-1"/>
    </source>
</evidence>
<evidence type="ECO:0000256" key="3">
    <source>
        <dbReference type="ARBA" id="ARBA00022801"/>
    </source>
</evidence>
<feature type="active site" description="Proton acceptor" evidence="7">
    <location>
        <position position="258"/>
    </location>
</feature>
<dbReference type="InterPro" id="IPR015955">
    <property type="entry name" value="Lactate_DH/Glyco_Ohase_4_C"/>
</dbReference>
<evidence type="ECO:0000256" key="2">
    <source>
        <dbReference type="ARBA" id="ARBA00022723"/>
    </source>
</evidence>
<dbReference type="InterPro" id="IPR001088">
    <property type="entry name" value="Glyco_hydro_4"/>
</dbReference>
<evidence type="ECO:0000313" key="13">
    <source>
        <dbReference type="EMBL" id="RRD06661.1"/>
    </source>
</evidence>
<dbReference type="EMBL" id="RQZG01000002">
    <property type="protein sequence ID" value="RRD06661.1"/>
    <property type="molecule type" value="Genomic_DNA"/>
</dbReference>
<evidence type="ECO:0000256" key="1">
    <source>
        <dbReference type="ARBA" id="ARBA00010141"/>
    </source>
</evidence>
<organism evidence="13 14">
    <name type="scientific">Arachnia propionica</name>
    <dbReference type="NCBI Taxonomy" id="1750"/>
    <lineage>
        <taxon>Bacteria</taxon>
        <taxon>Bacillati</taxon>
        <taxon>Actinomycetota</taxon>
        <taxon>Actinomycetes</taxon>
        <taxon>Propionibacteriales</taxon>
        <taxon>Propionibacteriaceae</taxon>
        <taxon>Arachnia</taxon>
    </lineage>
</organism>
<dbReference type="SUPFAM" id="SSF56327">
    <property type="entry name" value="LDH C-terminal domain-like"/>
    <property type="match status" value="1"/>
</dbReference>
<dbReference type="InterPro" id="IPR019802">
    <property type="entry name" value="GlycHydrolase_4_CS"/>
</dbReference>
<feature type="active site" description="Proton donor" evidence="7">
    <location>
        <position position="166"/>
    </location>
</feature>
<keyword evidence="9" id="KW-0408">Iron</keyword>
<evidence type="ECO:0000256" key="8">
    <source>
        <dbReference type="PIRSR" id="PIRSR601088-2"/>
    </source>
</evidence>
<keyword evidence="9" id="KW-0533">Nickel</keyword>
<keyword evidence="3 11" id="KW-0378">Hydrolase</keyword>
<keyword evidence="2 9" id="KW-0479">Metal-binding</keyword>
<feature type="site" description="Increases basicity of active site Tyr" evidence="10">
    <location>
        <position position="106"/>
    </location>
</feature>
<evidence type="ECO:0000256" key="4">
    <source>
        <dbReference type="ARBA" id="ARBA00023027"/>
    </source>
</evidence>
<protein>
    <submittedName>
        <fullName evidence="13">6-phospho-beta-glucosidase</fullName>
    </submittedName>
</protein>
<feature type="binding site" evidence="8">
    <location>
        <position position="144"/>
    </location>
    <ligand>
        <name>substrate</name>
    </ligand>
</feature>
<name>A0A3P1TB43_9ACTN</name>
<dbReference type="AlphaFoldDB" id="A0A3P1TB43"/>
<dbReference type="Proteomes" id="UP000280819">
    <property type="component" value="Unassembled WGS sequence"/>
</dbReference>
<proteinExistence type="inferred from homology"/>
<evidence type="ECO:0000256" key="6">
    <source>
        <dbReference type="ARBA" id="ARBA00023295"/>
    </source>
</evidence>
<dbReference type="PANTHER" id="PTHR32092:SF5">
    <property type="entry name" value="6-PHOSPHO-BETA-GLUCOSIDASE"/>
    <property type="match status" value="1"/>
</dbReference>
<dbReference type="PANTHER" id="PTHR32092">
    <property type="entry name" value="6-PHOSPHO-BETA-GLUCOSIDASE-RELATED"/>
    <property type="match status" value="1"/>
</dbReference>
<keyword evidence="4 11" id="KW-0520">NAD</keyword>
<dbReference type="GO" id="GO:0046872">
    <property type="term" value="F:metal ion binding"/>
    <property type="evidence" value="ECO:0007669"/>
    <property type="project" value="UniProtKB-KW"/>
</dbReference>
<keyword evidence="5 9" id="KW-0464">Manganese</keyword>
<dbReference type="GO" id="GO:0016616">
    <property type="term" value="F:oxidoreductase activity, acting on the CH-OH group of donors, NAD or NADP as acceptor"/>
    <property type="evidence" value="ECO:0007669"/>
    <property type="project" value="InterPro"/>
</dbReference>
<evidence type="ECO:0000259" key="12">
    <source>
        <dbReference type="Pfam" id="PF11975"/>
    </source>
</evidence>
<evidence type="ECO:0000256" key="10">
    <source>
        <dbReference type="PIRSR" id="PIRSR601088-4"/>
    </source>
</evidence>
<accession>A0A3P1TB43</accession>
<keyword evidence="6 11" id="KW-0326">Glycosidase</keyword>
<comment type="caution">
    <text evidence="13">The sequence shown here is derived from an EMBL/GenBank/DDBJ whole genome shotgun (WGS) entry which is preliminary data.</text>
</comment>
<feature type="binding site" evidence="9">
    <location>
        <position position="165"/>
    </location>
    <ligand>
        <name>Mn(2+)</name>
        <dbReference type="ChEBI" id="CHEBI:29035"/>
    </ligand>
</feature>
<evidence type="ECO:0000256" key="11">
    <source>
        <dbReference type="RuleBase" id="RU361152"/>
    </source>
</evidence>
<dbReference type="Gene3D" id="3.90.110.10">
    <property type="entry name" value="Lactate dehydrogenase/glycoside hydrolase, family 4, C-terminal"/>
    <property type="match status" value="1"/>
</dbReference>
<dbReference type="Gene3D" id="3.40.50.720">
    <property type="entry name" value="NAD(P)-binding Rossmann-like Domain"/>
    <property type="match status" value="1"/>
</dbReference>
<feature type="domain" description="Glycosyl hydrolase family 4 C-terminal" evidence="12">
    <location>
        <begin position="204"/>
        <end position="437"/>
    </location>
</feature>